<feature type="transmembrane region" description="Helical" evidence="2">
    <location>
        <begin position="7"/>
        <end position="31"/>
    </location>
</feature>
<comment type="caution">
    <text evidence="5">The sequence shown here is derived from an EMBL/GenBank/DDBJ whole genome shotgun (WGS) entry which is preliminary data.</text>
</comment>
<feature type="compositionally biased region" description="Low complexity" evidence="1">
    <location>
        <begin position="780"/>
        <end position="796"/>
    </location>
</feature>
<feature type="region of interest" description="Disordered" evidence="1">
    <location>
        <begin position="151"/>
        <end position="175"/>
    </location>
</feature>
<keyword evidence="2" id="KW-0812">Transmembrane</keyword>
<evidence type="ECO:0000313" key="5">
    <source>
        <dbReference type="EMBL" id="RSX55402.1"/>
    </source>
</evidence>
<dbReference type="AlphaFoldDB" id="A0A430FRC4"/>
<feature type="transmembrane region" description="Helical" evidence="2">
    <location>
        <begin position="346"/>
        <end position="368"/>
    </location>
</feature>
<feature type="transmembrane region" description="Helical" evidence="2">
    <location>
        <begin position="625"/>
        <end position="644"/>
    </location>
</feature>
<keyword evidence="2" id="KW-1133">Transmembrane helix</keyword>
<gene>
    <name evidence="5" type="ORF">D2E24_1306</name>
</gene>
<feature type="region of interest" description="Disordered" evidence="1">
    <location>
        <begin position="765"/>
        <end position="797"/>
    </location>
</feature>
<dbReference type="Pfam" id="PF20990">
    <property type="entry name" value="DUF2207_C"/>
    <property type="match status" value="1"/>
</dbReference>
<dbReference type="RefSeq" id="WP_164521046.1">
    <property type="nucleotide sequence ID" value="NZ_QXGK01000012.1"/>
</dbReference>
<reference evidence="5 6" key="1">
    <citation type="submission" date="2018-09" db="EMBL/GenBank/DDBJ databases">
        <title>Characterization of the phylogenetic diversity of five novel species belonging to the genus Bifidobacterium.</title>
        <authorList>
            <person name="Lugli G.A."/>
            <person name="Duranti S."/>
            <person name="Milani C."/>
        </authorList>
    </citation>
    <scope>NUCLEOTIDE SEQUENCE [LARGE SCALE GENOMIC DNA]</scope>
    <source>
        <strain evidence="5 6">2033B</strain>
    </source>
</reference>
<name>A0A430FRC4_9BIFI</name>
<keyword evidence="2" id="KW-0472">Membrane</keyword>
<feature type="region of interest" description="Disordered" evidence="1">
    <location>
        <begin position="835"/>
        <end position="870"/>
    </location>
</feature>
<evidence type="ECO:0000256" key="2">
    <source>
        <dbReference type="SAM" id="Phobius"/>
    </source>
</evidence>
<evidence type="ECO:0000256" key="1">
    <source>
        <dbReference type="SAM" id="MobiDB-lite"/>
    </source>
</evidence>
<accession>A0A430FRC4</accession>
<organism evidence="5 6">
    <name type="scientific">Bifidobacterium samirii</name>
    <dbReference type="NCBI Taxonomy" id="2306974"/>
    <lineage>
        <taxon>Bacteria</taxon>
        <taxon>Bacillati</taxon>
        <taxon>Actinomycetota</taxon>
        <taxon>Actinomycetes</taxon>
        <taxon>Bifidobacteriales</taxon>
        <taxon>Bifidobacteriaceae</taxon>
        <taxon>Bifidobacterium</taxon>
    </lineage>
</organism>
<keyword evidence="6" id="KW-1185">Reference proteome</keyword>
<protein>
    <recommendedName>
        <fullName evidence="7">DUF2207 domain-containing protein</fullName>
    </recommendedName>
</protein>
<proteinExistence type="predicted"/>
<dbReference type="Pfam" id="PF09972">
    <property type="entry name" value="DUF2207"/>
    <property type="match status" value="1"/>
</dbReference>
<feature type="domain" description="Predicted membrane protein YciQ-like C-terminal" evidence="4">
    <location>
        <begin position="383"/>
        <end position="711"/>
    </location>
</feature>
<dbReference type="Proteomes" id="UP000287470">
    <property type="component" value="Unassembled WGS sequence"/>
</dbReference>
<evidence type="ECO:0000259" key="4">
    <source>
        <dbReference type="Pfam" id="PF20990"/>
    </source>
</evidence>
<evidence type="ECO:0008006" key="7">
    <source>
        <dbReference type="Google" id="ProtNLM"/>
    </source>
</evidence>
<evidence type="ECO:0000313" key="6">
    <source>
        <dbReference type="Proteomes" id="UP000287470"/>
    </source>
</evidence>
<dbReference type="InterPro" id="IPR048389">
    <property type="entry name" value="YciQ-like_C"/>
</dbReference>
<dbReference type="EMBL" id="QXGK01000012">
    <property type="protein sequence ID" value="RSX55402.1"/>
    <property type="molecule type" value="Genomic_DNA"/>
</dbReference>
<evidence type="ECO:0000259" key="3">
    <source>
        <dbReference type="Pfam" id="PF09972"/>
    </source>
</evidence>
<dbReference type="InterPro" id="IPR018702">
    <property type="entry name" value="DUF2207"/>
</dbReference>
<feature type="transmembrane region" description="Helical" evidence="2">
    <location>
        <begin position="599"/>
        <end position="619"/>
    </location>
</feature>
<feature type="compositionally biased region" description="Gly residues" evidence="1">
    <location>
        <begin position="838"/>
        <end position="870"/>
    </location>
</feature>
<feature type="compositionally biased region" description="Low complexity" evidence="1">
    <location>
        <begin position="497"/>
        <end position="510"/>
    </location>
</feature>
<feature type="domain" description="DUF2207" evidence="3">
    <location>
        <begin position="41"/>
        <end position="288"/>
    </location>
</feature>
<sequence>MRIGKAIGAAVTGLLAAVVTIGIIVAVGIAAGDDADLTYRTLDYETTILPDGGLRIEQHIDMRLRERDDDDGDARPWKQLYQQYRLSADGLADITDISVRNVTDGTDYTRTDPATPDGIGDAQWDADYAGHWYIADVTDSAADPQLYEPGRDGYALDGPGRLPDVGGDSGDTATDASADSRLIEIGWNIPVTTEADSLRFDVTMTFVGAVTRYDDIAAFQWEPVGVTNPIPVGTLTGVVRFPDGVAASDAPAWLHSAGAADTTRDDDGTLRFTIRDIRAGQYVDLVAAYPADATRAPDGWADTAVGTGGDWIRRGDGDRLDALTASETVQEQAWRDSQRVRARISVIAWSIAAVVGVSIAVAALVLAIRNRRAAQYHGDVDIRYDPPAMSPAAAARMADFLHLDATAATEHGDDDQTLETRQLTATLLSLAAKHAIAIHPGPAKLYRGIDLAAAAPARLALMISADSGRLHDAGTTSTIVLLRDDPGRYESDDADADAAGGTAGTQTVDGSGRSTAIDASTQSVLTALDPARDLTPSERALLHLLHKIGRRLNTRVFDMRQMRKTCKKWKSGYKTLADYTQACTDEYDALDATEPRRGATIIGLAGCAIAVIGAIVAVAGGNATLAIIFGTPLLAVSVAALCVTSQTVLTDRGQALAGDVIGFHRYLAAYGTVGGGTAFGGTADDDRAAVPQLQRCDQYLVYATAFGFSGRLLADLADAYPQLVDPDWLDAYAASSPLYWSYRPYGWYGIGWGYRYGDDFDGPSDGRADGRQVAGDGMNRRAGAGSDGDSGISDGRGPIGGVGPSAFGLDVGDFGTQLAAGFADLTATIQAAAPTSDGGSGGLGGSGGSFSGGSFGGSSGGAGGGSFGGR</sequence>
<feature type="region of interest" description="Disordered" evidence="1">
    <location>
        <begin position="490"/>
        <end position="514"/>
    </location>
</feature>